<dbReference type="InterPro" id="IPR011990">
    <property type="entry name" value="TPR-like_helical_dom_sf"/>
</dbReference>
<dbReference type="CDD" id="cd06170">
    <property type="entry name" value="LuxR_C_like"/>
    <property type="match status" value="1"/>
</dbReference>
<dbReference type="SUPFAM" id="SSF46894">
    <property type="entry name" value="C-terminal effector domain of the bipartite response regulators"/>
    <property type="match status" value="1"/>
</dbReference>
<dbReference type="InterPro" id="IPR000792">
    <property type="entry name" value="Tscrpt_reg_LuxR_C"/>
</dbReference>
<gene>
    <name evidence="2" type="ORF">GCM10010470_20120</name>
</gene>
<dbReference type="Pfam" id="PF25872">
    <property type="entry name" value="HTH_77"/>
    <property type="match status" value="1"/>
</dbReference>
<evidence type="ECO:0000259" key="1">
    <source>
        <dbReference type="PROSITE" id="PS50043"/>
    </source>
</evidence>
<dbReference type="InterPro" id="IPR027417">
    <property type="entry name" value="P-loop_NTPase"/>
</dbReference>
<dbReference type="PRINTS" id="PR00038">
    <property type="entry name" value="HTHLUXR"/>
</dbReference>
<dbReference type="Proteomes" id="UP001500979">
    <property type="component" value="Unassembled WGS sequence"/>
</dbReference>
<dbReference type="PANTHER" id="PTHR47691">
    <property type="entry name" value="REGULATOR-RELATED"/>
    <property type="match status" value="1"/>
</dbReference>
<dbReference type="SUPFAM" id="SSF52540">
    <property type="entry name" value="P-loop containing nucleoside triphosphate hydrolases"/>
    <property type="match status" value="1"/>
</dbReference>
<proteinExistence type="predicted"/>
<dbReference type="Gene3D" id="1.25.40.10">
    <property type="entry name" value="Tetratricopeptide repeat domain"/>
    <property type="match status" value="1"/>
</dbReference>
<dbReference type="Pfam" id="PF13401">
    <property type="entry name" value="AAA_22"/>
    <property type="match status" value="1"/>
</dbReference>
<sequence>MSVVAVERVPEESLPAELTSYVGRRTELAEVRKLLGTSSLVTLIGPGGVGKTRLAARAAATARAAFGGDVVFVGLADLREPELLVNTVAERLGLGDRSSRRPIELLVDQLRGRRLLLVLDNCEHLVEACAWLVDTLLGSCPELVVLATSRQSLGVTAERVLPVLPLEVPEPGTAPAELERYDAVRVFADRATAVVPSFAIDESNADDVIRLCRVLDGLPLAIELAAVRLRSLSVRQLADRLDKRFTLLSAGRRRIPTRHATFQALIDWSYELCTEQERLLWARASVFSGSFDLDAAEQVCAGDGLDREAVLDVLDGLIDKSILLREEDRGVARYRLLEMMRQYGEDRLLAAGDQTRRNRFHRDWYLELTSRFETEWFGSDQTAWINRLSREHANLRRALDFCASNPDESVVGLRMLRTFKEYWLVRGLNTEGRVWLDRLLSAAPDDAPERATGLWIYAFLAIVQSDVDAHETALAEAEELIAETGDTRAQAYVHHVRGYAALIGNEGERSAALFRRAAEALRAEQDQAGELWATYNYGLALSLAGDLERSREVLDECVRTCVERGEVFWRCWALWSRSAAEYLFGDHEQAVRAGMELLRLQDQVGDRVIIAFALTVMAGCAAHGDQPRRAARLFGAATTVWQWIGASPTNYAAFVEPTMRDITMVTGALGAETALAEFSAGSALSADEAVRYALGEPEPPAAADRPAAVPLSRRENEVAELVAKGMTNREIAQHLVIARRTAETHIDHILTKLGFTSRAQIAAWVAENRNRTNT</sequence>
<dbReference type="SMART" id="SM00421">
    <property type="entry name" value="HTH_LUXR"/>
    <property type="match status" value="1"/>
</dbReference>
<dbReference type="Pfam" id="PF00196">
    <property type="entry name" value="GerE"/>
    <property type="match status" value="1"/>
</dbReference>
<dbReference type="PANTHER" id="PTHR47691:SF3">
    <property type="entry name" value="HTH-TYPE TRANSCRIPTIONAL REGULATOR RV0890C-RELATED"/>
    <property type="match status" value="1"/>
</dbReference>
<comment type="caution">
    <text evidence="2">The sequence shown here is derived from an EMBL/GenBank/DDBJ whole genome shotgun (WGS) entry which is preliminary data.</text>
</comment>
<evidence type="ECO:0000313" key="2">
    <source>
        <dbReference type="EMBL" id="GAA2785877.1"/>
    </source>
</evidence>
<evidence type="ECO:0000313" key="3">
    <source>
        <dbReference type="Proteomes" id="UP001500979"/>
    </source>
</evidence>
<dbReference type="PRINTS" id="PR00364">
    <property type="entry name" value="DISEASERSIST"/>
</dbReference>
<dbReference type="InterPro" id="IPR016032">
    <property type="entry name" value="Sig_transdc_resp-reg_C-effctor"/>
</dbReference>
<dbReference type="Gene3D" id="3.40.50.300">
    <property type="entry name" value="P-loop containing nucleotide triphosphate hydrolases"/>
    <property type="match status" value="1"/>
</dbReference>
<dbReference type="InterPro" id="IPR058852">
    <property type="entry name" value="HTH_77"/>
</dbReference>
<dbReference type="PROSITE" id="PS50043">
    <property type="entry name" value="HTH_LUXR_2"/>
    <property type="match status" value="1"/>
</dbReference>
<accession>A0ABN3VA38</accession>
<feature type="domain" description="HTH luxR-type" evidence="1">
    <location>
        <begin position="704"/>
        <end position="769"/>
    </location>
</feature>
<dbReference type="InterPro" id="IPR036388">
    <property type="entry name" value="WH-like_DNA-bd_sf"/>
</dbReference>
<organism evidence="2 3">
    <name type="scientific">Saccharopolyspora taberi</name>
    <dbReference type="NCBI Taxonomy" id="60895"/>
    <lineage>
        <taxon>Bacteria</taxon>
        <taxon>Bacillati</taxon>
        <taxon>Actinomycetota</taxon>
        <taxon>Actinomycetes</taxon>
        <taxon>Pseudonocardiales</taxon>
        <taxon>Pseudonocardiaceae</taxon>
        <taxon>Saccharopolyspora</taxon>
    </lineage>
</organism>
<keyword evidence="3" id="KW-1185">Reference proteome</keyword>
<dbReference type="InterPro" id="IPR049945">
    <property type="entry name" value="AAA_22"/>
</dbReference>
<dbReference type="Gene3D" id="1.10.10.10">
    <property type="entry name" value="Winged helix-like DNA-binding domain superfamily/Winged helix DNA-binding domain"/>
    <property type="match status" value="1"/>
</dbReference>
<reference evidence="2 3" key="1">
    <citation type="journal article" date="2019" name="Int. J. Syst. Evol. Microbiol.">
        <title>The Global Catalogue of Microorganisms (GCM) 10K type strain sequencing project: providing services to taxonomists for standard genome sequencing and annotation.</title>
        <authorList>
            <consortium name="The Broad Institute Genomics Platform"/>
            <consortium name="The Broad Institute Genome Sequencing Center for Infectious Disease"/>
            <person name="Wu L."/>
            <person name="Ma J."/>
        </authorList>
    </citation>
    <scope>NUCLEOTIDE SEQUENCE [LARGE SCALE GENOMIC DNA]</scope>
    <source>
        <strain evidence="2 3">JCM 9383</strain>
    </source>
</reference>
<name>A0ABN3VA38_9PSEU</name>
<protein>
    <submittedName>
        <fullName evidence="2">LuxR family transcriptional regulator</fullName>
    </submittedName>
</protein>
<dbReference type="SUPFAM" id="SSF48452">
    <property type="entry name" value="TPR-like"/>
    <property type="match status" value="1"/>
</dbReference>
<dbReference type="EMBL" id="BAAAUX010000011">
    <property type="protein sequence ID" value="GAA2785877.1"/>
    <property type="molecule type" value="Genomic_DNA"/>
</dbReference>